<comment type="similarity">
    <text evidence="1">Belongs to the LysR transcriptional regulatory family.</text>
</comment>
<evidence type="ECO:0000256" key="3">
    <source>
        <dbReference type="ARBA" id="ARBA00023125"/>
    </source>
</evidence>
<dbReference type="PROSITE" id="PS50931">
    <property type="entry name" value="HTH_LYSR"/>
    <property type="match status" value="1"/>
</dbReference>
<dbReference type="GO" id="GO:0003700">
    <property type="term" value="F:DNA-binding transcription factor activity"/>
    <property type="evidence" value="ECO:0007669"/>
    <property type="project" value="InterPro"/>
</dbReference>
<dbReference type="PANTHER" id="PTHR30118:SF15">
    <property type="entry name" value="TRANSCRIPTIONAL REGULATORY PROTEIN"/>
    <property type="match status" value="1"/>
</dbReference>
<sequence>MNITGKDLNLLKLFQVLYEERSVSLAAERMNLSQPALSHKLVKLRSEFDDPLFARAPRGLTPTPRAHQLAPLVQQLVQSLESFYDYCDEDSFLLREDRVHIFSTDYIEQLLMPVLLPRVRKQAPNLQLVFHHTRGKLPRNELETGACDIAIAGFFEQLPDTFYQQKIHQEGFSVLASRSNSAIKGALDLPAFLACDHLVTTLTGDLDGVVDRVLQGMGHRRRVVAGLSSFLSPASMIEGSNLLITCLNSVAQQACRRAPDLVSHPCPVPMPTVDILQTWHRRTHEDPLRGWLRQQIRDVLQDEKNG</sequence>
<dbReference type="PRINTS" id="PR00039">
    <property type="entry name" value="HTHLYSR"/>
</dbReference>
<reference evidence="6 7" key="1">
    <citation type="submission" date="2017-08" db="EMBL/GenBank/DDBJ databases">
        <title>A Genome Sequence of Oceanimonas doudoroffii ATCC 27123T.</title>
        <authorList>
            <person name="Brennan M.A."/>
            <person name="Maclea K.S."/>
            <person name="Mcclelland W.D."/>
            <person name="Trachtenberg A.M."/>
        </authorList>
    </citation>
    <scope>NUCLEOTIDE SEQUENCE [LARGE SCALE GENOMIC DNA]</scope>
    <source>
        <strain evidence="6 7">ATCC 27123</strain>
    </source>
</reference>
<keyword evidence="7" id="KW-1185">Reference proteome</keyword>
<dbReference type="GO" id="GO:0003677">
    <property type="term" value="F:DNA binding"/>
    <property type="evidence" value="ECO:0007669"/>
    <property type="project" value="UniProtKB-KW"/>
</dbReference>
<evidence type="ECO:0000256" key="4">
    <source>
        <dbReference type="ARBA" id="ARBA00023163"/>
    </source>
</evidence>
<evidence type="ECO:0000259" key="5">
    <source>
        <dbReference type="PROSITE" id="PS50931"/>
    </source>
</evidence>
<keyword evidence="4" id="KW-0804">Transcription</keyword>
<name>A0A233RK81_9GAMM</name>
<dbReference type="SUPFAM" id="SSF46785">
    <property type="entry name" value="Winged helix' DNA-binding domain"/>
    <property type="match status" value="1"/>
</dbReference>
<protein>
    <submittedName>
        <fullName evidence="6">LysR family transcriptional regulator</fullName>
    </submittedName>
</protein>
<dbReference type="Proteomes" id="UP000242757">
    <property type="component" value="Unassembled WGS sequence"/>
</dbReference>
<dbReference type="RefSeq" id="WP_094200566.1">
    <property type="nucleotide sequence ID" value="NZ_NBIM01000001.1"/>
</dbReference>
<dbReference type="InterPro" id="IPR005119">
    <property type="entry name" value="LysR_subst-bd"/>
</dbReference>
<dbReference type="Pfam" id="PF00126">
    <property type="entry name" value="HTH_1"/>
    <property type="match status" value="1"/>
</dbReference>
<dbReference type="AlphaFoldDB" id="A0A233RK81"/>
<organism evidence="6 7">
    <name type="scientific">Oceanimonas doudoroffii</name>
    <dbReference type="NCBI Taxonomy" id="84158"/>
    <lineage>
        <taxon>Bacteria</taxon>
        <taxon>Pseudomonadati</taxon>
        <taxon>Pseudomonadota</taxon>
        <taxon>Gammaproteobacteria</taxon>
        <taxon>Aeromonadales</taxon>
        <taxon>Aeromonadaceae</taxon>
        <taxon>Oceanimonas</taxon>
    </lineage>
</organism>
<dbReference type="OrthoDB" id="8720143at2"/>
<dbReference type="CDD" id="cd08417">
    <property type="entry name" value="PBP2_Nitroaromatics_like"/>
    <property type="match status" value="1"/>
</dbReference>
<gene>
    <name evidence="6" type="ORF">B6S08_06620</name>
</gene>
<evidence type="ECO:0000256" key="2">
    <source>
        <dbReference type="ARBA" id="ARBA00023015"/>
    </source>
</evidence>
<keyword evidence="2" id="KW-0805">Transcription regulation</keyword>
<dbReference type="InterPro" id="IPR036390">
    <property type="entry name" value="WH_DNA-bd_sf"/>
</dbReference>
<comment type="caution">
    <text evidence="6">The sequence shown here is derived from an EMBL/GenBank/DDBJ whole genome shotgun (WGS) entry which is preliminary data.</text>
</comment>
<evidence type="ECO:0000256" key="1">
    <source>
        <dbReference type="ARBA" id="ARBA00009437"/>
    </source>
</evidence>
<evidence type="ECO:0000313" key="7">
    <source>
        <dbReference type="Proteomes" id="UP000242757"/>
    </source>
</evidence>
<dbReference type="Gene3D" id="1.10.10.10">
    <property type="entry name" value="Winged helix-like DNA-binding domain superfamily/Winged helix DNA-binding domain"/>
    <property type="match status" value="1"/>
</dbReference>
<keyword evidence="3" id="KW-0238">DNA-binding</keyword>
<accession>A0A233RK81</accession>
<dbReference type="PANTHER" id="PTHR30118">
    <property type="entry name" value="HTH-TYPE TRANSCRIPTIONAL REGULATOR LEUO-RELATED"/>
    <property type="match status" value="1"/>
</dbReference>
<dbReference type="InterPro" id="IPR036388">
    <property type="entry name" value="WH-like_DNA-bd_sf"/>
</dbReference>
<dbReference type="InterPro" id="IPR000847">
    <property type="entry name" value="LysR_HTH_N"/>
</dbReference>
<dbReference type="InterPro" id="IPR050389">
    <property type="entry name" value="LysR-type_TF"/>
</dbReference>
<dbReference type="Gene3D" id="3.40.190.10">
    <property type="entry name" value="Periplasmic binding protein-like II"/>
    <property type="match status" value="2"/>
</dbReference>
<feature type="domain" description="HTH lysR-type" evidence="5">
    <location>
        <begin position="7"/>
        <end position="63"/>
    </location>
</feature>
<dbReference type="EMBL" id="NBIM01000001">
    <property type="protein sequence ID" value="OXY83796.1"/>
    <property type="molecule type" value="Genomic_DNA"/>
</dbReference>
<dbReference type="SUPFAM" id="SSF53850">
    <property type="entry name" value="Periplasmic binding protein-like II"/>
    <property type="match status" value="1"/>
</dbReference>
<dbReference type="Pfam" id="PF03466">
    <property type="entry name" value="LysR_substrate"/>
    <property type="match status" value="1"/>
</dbReference>
<evidence type="ECO:0000313" key="6">
    <source>
        <dbReference type="EMBL" id="OXY83796.1"/>
    </source>
</evidence>
<proteinExistence type="inferred from homology"/>
<dbReference type="InterPro" id="IPR037402">
    <property type="entry name" value="YidZ_PBP2"/>
</dbReference>